<keyword evidence="3" id="KW-1185">Reference proteome</keyword>
<dbReference type="PROSITE" id="PS51724">
    <property type="entry name" value="SPOR"/>
    <property type="match status" value="1"/>
</dbReference>
<organism evidence="2 3">
    <name type="scientific">Ferrigenium kumadai</name>
    <dbReference type="NCBI Taxonomy" id="1682490"/>
    <lineage>
        <taxon>Bacteria</taxon>
        <taxon>Pseudomonadati</taxon>
        <taxon>Pseudomonadota</taxon>
        <taxon>Betaproteobacteria</taxon>
        <taxon>Nitrosomonadales</taxon>
        <taxon>Gallionellaceae</taxon>
        <taxon>Ferrigenium</taxon>
    </lineage>
</organism>
<sequence length="243" mass="26184">MRTLFWILLLGNVIFFAVMQWGGLMAGDEQAAQPQPPLNAEKIRLADMPQSAPVAALPASVPASAPVAVPAPVEVTPALRASTKLDMLACMEWGEFSGADLKRATAALGALRLGDRLNQRQVEQSIGYWVYIPPLKDKAAVAQKIAQLKARGIEEYFVVPDAGPWLHAISLGVFKTQEAAQSFLEGLRAKDVRSAQIGERASKLKMTVFVLNGLDGTAEAKLTAMQKDFSGSELKKVPCALTR</sequence>
<feature type="domain" description="SPOR" evidence="1">
    <location>
        <begin position="122"/>
        <end position="200"/>
    </location>
</feature>
<dbReference type="KEGG" id="fku:FGKAn22_19830"/>
<proteinExistence type="predicted"/>
<dbReference type="EMBL" id="AP019536">
    <property type="protein sequence ID" value="BBJ00291.1"/>
    <property type="molecule type" value="Genomic_DNA"/>
</dbReference>
<gene>
    <name evidence="2" type="ORF">FGKAn22_19830</name>
</gene>
<accession>A0AAN1T1J6</accession>
<dbReference type="Proteomes" id="UP001319121">
    <property type="component" value="Chromosome"/>
</dbReference>
<dbReference type="SUPFAM" id="SSF110997">
    <property type="entry name" value="Sporulation related repeat"/>
    <property type="match status" value="1"/>
</dbReference>
<dbReference type="InterPro" id="IPR036680">
    <property type="entry name" value="SPOR-like_sf"/>
</dbReference>
<reference evidence="2 3" key="1">
    <citation type="submission" date="2019-03" db="EMBL/GenBank/DDBJ databases">
        <title>Complete genome sequence of Ferrigenium kumadai strain An22, a microaerophilic iron-oxidizing bacterium isolated from a paddy field soil.</title>
        <authorList>
            <person name="Watanabe T."/>
            <person name="Asakawa S."/>
        </authorList>
    </citation>
    <scope>NUCLEOTIDE SEQUENCE [LARGE SCALE GENOMIC DNA]</scope>
    <source>
        <strain evidence="2 3">An22</strain>
    </source>
</reference>
<dbReference type="InterPro" id="IPR007730">
    <property type="entry name" value="SPOR-like_dom"/>
</dbReference>
<dbReference type="RefSeq" id="WP_212785537.1">
    <property type="nucleotide sequence ID" value="NZ_AP019536.1"/>
</dbReference>
<evidence type="ECO:0000313" key="3">
    <source>
        <dbReference type="Proteomes" id="UP001319121"/>
    </source>
</evidence>
<name>A0AAN1T1J6_9PROT</name>
<dbReference type="AlphaFoldDB" id="A0AAN1T1J6"/>
<evidence type="ECO:0000259" key="1">
    <source>
        <dbReference type="PROSITE" id="PS51724"/>
    </source>
</evidence>
<dbReference type="GO" id="GO:0042834">
    <property type="term" value="F:peptidoglycan binding"/>
    <property type="evidence" value="ECO:0007669"/>
    <property type="project" value="InterPro"/>
</dbReference>
<protein>
    <recommendedName>
        <fullName evidence="1">SPOR domain-containing protein</fullName>
    </recommendedName>
</protein>
<dbReference type="Pfam" id="PF05036">
    <property type="entry name" value="SPOR"/>
    <property type="match status" value="1"/>
</dbReference>
<evidence type="ECO:0000313" key="2">
    <source>
        <dbReference type="EMBL" id="BBJ00291.1"/>
    </source>
</evidence>
<dbReference type="Gene3D" id="3.30.70.1070">
    <property type="entry name" value="Sporulation related repeat"/>
    <property type="match status" value="1"/>
</dbReference>